<comment type="caution">
    <text evidence="2">The sequence shown here is derived from an EMBL/GenBank/DDBJ whole genome shotgun (WGS) entry which is preliminary data.</text>
</comment>
<proteinExistence type="predicted"/>
<organism evidence="2 3">
    <name type="scientific">Vespula germanica</name>
    <name type="common">German yellow jacket</name>
    <name type="synonym">Paravespula germanica</name>
    <dbReference type="NCBI Taxonomy" id="30212"/>
    <lineage>
        <taxon>Eukaryota</taxon>
        <taxon>Metazoa</taxon>
        <taxon>Ecdysozoa</taxon>
        <taxon>Arthropoda</taxon>
        <taxon>Hexapoda</taxon>
        <taxon>Insecta</taxon>
        <taxon>Pterygota</taxon>
        <taxon>Neoptera</taxon>
        <taxon>Endopterygota</taxon>
        <taxon>Hymenoptera</taxon>
        <taxon>Apocrita</taxon>
        <taxon>Aculeata</taxon>
        <taxon>Vespoidea</taxon>
        <taxon>Vespidae</taxon>
        <taxon>Vespinae</taxon>
        <taxon>Vespula</taxon>
    </lineage>
</organism>
<accession>A0A834NDI8</accession>
<protein>
    <submittedName>
        <fullName evidence="2">Uncharacterized protein</fullName>
    </submittedName>
</protein>
<gene>
    <name evidence="2" type="ORF">HZH68_006282</name>
</gene>
<evidence type="ECO:0000256" key="1">
    <source>
        <dbReference type="SAM" id="SignalP"/>
    </source>
</evidence>
<reference evidence="2" key="1">
    <citation type="journal article" date="2020" name="G3 (Bethesda)">
        <title>High-Quality Assemblies for Three Invasive Social Wasps from the &lt;i&gt;Vespula&lt;/i&gt; Genus.</title>
        <authorList>
            <person name="Harrop T.W.R."/>
            <person name="Guhlin J."/>
            <person name="McLaughlin G.M."/>
            <person name="Permina E."/>
            <person name="Stockwell P."/>
            <person name="Gilligan J."/>
            <person name="Le Lec M.F."/>
            <person name="Gruber M.A.M."/>
            <person name="Quinn O."/>
            <person name="Lovegrove M."/>
            <person name="Duncan E.J."/>
            <person name="Remnant E.J."/>
            <person name="Van Eeckhoven J."/>
            <person name="Graham B."/>
            <person name="Knapp R.A."/>
            <person name="Langford K.W."/>
            <person name="Kronenberg Z."/>
            <person name="Press M.O."/>
            <person name="Eacker S.M."/>
            <person name="Wilson-Rankin E.E."/>
            <person name="Purcell J."/>
            <person name="Lester P.J."/>
            <person name="Dearden P.K."/>
        </authorList>
    </citation>
    <scope>NUCLEOTIDE SEQUENCE</scope>
    <source>
        <strain evidence="2">Linc-1</strain>
    </source>
</reference>
<dbReference type="AlphaFoldDB" id="A0A834NDI8"/>
<feature type="signal peptide" evidence="1">
    <location>
        <begin position="1"/>
        <end position="19"/>
    </location>
</feature>
<keyword evidence="1" id="KW-0732">Signal</keyword>
<evidence type="ECO:0000313" key="3">
    <source>
        <dbReference type="Proteomes" id="UP000617340"/>
    </source>
</evidence>
<name>A0A834NDI8_VESGE</name>
<sequence>MFVSVILVHLIEIGFDVSASQELSSRAESLLKEGERARDLGTQLNRETDVIRRDLESAIRTCSVQDRPLCSVIDPSGLRLTLRIEQVNKLYQEQPPSRLTFTLPIFTHITVELLRDDRILRLRGSSKENLTEVGRQARGEYLYVPHYIARSTLDARNRR</sequence>
<evidence type="ECO:0000313" key="2">
    <source>
        <dbReference type="EMBL" id="KAF7403488.1"/>
    </source>
</evidence>
<keyword evidence="3" id="KW-1185">Reference proteome</keyword>
<dbReference type="Proteomes" id="UP000617340">
    <property type="component" value="Unassembled WGS sequence"/>
</dbReference>
<feature type="chain" id="PRO_5032858190" evidence="1">
    <location>
        <begin position="20"/>
        <end position="159"/>
    </location>
</feature>
<dbReference type="EMBL" id="JACSDZ010000005">
    <property type="protein sequence ID" value="KAF7403488.1"/>
    <property type="molecule type" value="Genomic_DNA"/>
</dbReference>